<dbReference type="InterPro" id="IPR036987">
    <property type="entry name" value="SRA-YDG_sf"/>
</dbReference>
<feature type="region of interest" description="Disordered" evidence="1">
    <location>
        <begin position="527"/>
        <end position="692"/>
    </location>
</feature>
<dbReference type="AlphaFoldDB" id="A0A6G1H1I0"/>
<protein>
    <recommendedName>
        <fullName evidence="4">YDG domain-containing protein</fullName>
    </recommendedName>
</protein>
<accession>A0A6G1H1I0</accession>
<reference evidence="2" key="1">
    <citation type="journal article" date="2020" name="Stud. Mycol.">
        <title>101 Dothideomycetes genomes: a test case for predicting lifestyles and emergence of pathogens.</title>
        <authorList>
            <person name="Haridas S."/>
            <person name="Albert R."/>
            <person name="Binder M."/>
            <person name="Bloem J."/>
            <person name="Labutti K."/>
            <person name="Salamov A."/>
            <person name="Andreopoulos B."/>
            <person name="Baker S."/>
            <person name="Barry K."/>
            <person name="Bills G."/>
            <person name="Bluhm B."/>
            <person name="Cannon C."/>
            <person name="Castanera R."/>
            <person name="Culley D."/>
            <person name="Daum C."/>
            <person name="Ezra D."/>
            <person name="Gonzalez J."/>
            <person name="Henrissat B."/>
            <person name="Kuo A."/>
            <person name="Liang C."/>
            <person name="Lipzen A."/>
            <person name="Lutzoni F."/>
            <person name="Magnuson J."/>
            <person name="Mondo S."/>
            <person name="Nolan M."/>
            <person name="Ohm R."/>
            <person name="Pangilinan J."/>
            <person name="Park H.-J."/>
            <person name="Ramirez L."/>
            <person name="Alfaro M."/>
            <person name="Sun H."/>
            <person name="Tritt A."/>
            <person name="Yoshinaga Y."/>
            <person name="Zwiers L.-H."/>
            <person name="Turgeon B."/>
            <person name="Goodwin S."/>
            <person name="Spatafora J."/>
            <person name="Crous P."/>
            <person name="Grigoriev I."/>
        </authorList>
    </citation>
    <scope>NUCLEOTIDE SEQUENCE</scope>
    <source>
        <strain evidence="2">CBS 113979</strain>
    </source>
</reference>
<sequence length="802" mass="88659">MDPSHKLAPNTLLRTACRIRDTLDPIIAREGPEILHPNDVLALHEIFQCLLIYEVPLATILFSRIHLAIAKVAGQSTRWPAKLADICDDILILWKGIYGDFHKMKPPLYEGGGRLEGIGSLAEDLIRRWEAESQDLVDEHRARHHGSLGLTAGMWWIDGVFAFRDGVIDSNCIDGGICFDTAGAYAIVLHELEEMEGSTQDVIFYQAKKDDVGRYKLTSADFKSRYPLRIFRTHKMVSFWAPVVGVRYEGLYTVTGWKLMPRKVKVKFGEGNEVYLSWEVTLTREPDQVPMEQVTLHPISVEIDDYVEYQRSRNSTAGLQKHRRRTAQASLPGIGENAEIHPSEGLLEELVPPRRGSSMYKNGSIVFADSPPTPTNPVLPAEENFARLFPTTAPSFNRQATRRPDIPIDLNRSRLMSTAGVRPPTDYQSHITAPNLSAPLADAFRSRLMSTAVTNIRLPPQMGDDDSTDSFEGPGLRPRLFSTVGTLPSIFDDDQSPQDELGPSQRLKPLQRAPGLLNHAQTGFSAVHTQHGQIPHSMTFAPGSGRPPLPPHNPPYHRFGETLQIPQLHSPGSRHSRRFSPNYDESADQGPSRSPSTKVGTPAHSPGIFTSGASPGSSHRDGGVTFAFDPAPSGANTPAASTTFSFNPSDTSSREGPDAQGKKWFLSPGKRRARDRSPSPSPAPTSMGLGFDMVGKRNERKKKSQLFQRVSGLFDGGSEDATAEVELQRRIVFEVEEGGHGVADMGVAVEEEEEVRQTQTQTQTRALRYDDLNDGLRERLEMVLTLHGFKRNSGGGRGRRKS</sequence>
<dbReference type="EMBL" id="ML977155">
    <property type="protein sequence ID" value="KAF1986907.1"/>
    <property type="molecule type" value="Genomic_DNA"/>
</dbReference>
<gene>
    <name evidence="2" type="ORF">K402DRAFT_463414</name>
</gene>
<feature type="compositionally biased region" description="Polar residues" evidence="1">
    <location>
        <begin position="589"/>
        <end position="599"/>
    </location>
</feature>
<dbReference type="Gene3D" id="2.30.280.10">
    <property type="entry name" value="SRA-YDG"/>
    <property type="match status" value="1"/>
</dbReference>
<dbReference type="InterPro" id="IPR015947">
    <property type="entry name" value="PUA-like_sf"/>
</dbReference>
<feature type="compositionally biased region" description="Basic and acidic residues" evidence="1">
    <location>
        <begin position="652"/>
        <end position="661"/>
    </location>
</feature>
<evidence type="ECO:0000313" key="2">
    <source>
        <dbReference type="EMBL" id="KAF1986907.1"/>
    </source>
</evidence>
<feature type="compositionally biased region" description="Pro residues" evidence="1">
    <location>
        <begin position="545"/>
        <end position="554"/>
    </location>
</feature>
<dbReference type="SUPFAM" id="SSF88697">
    <property type="entry name" value="PUA domain-like"/>
    <property type="match status" value="1"/>
</dbReference>
<organism evidence="2 3">
    <name type="scientific">Aulographum hederae CBS 113979</name>
    <dbReference type="NCBI Taxonomy" id="1176131"/>
    <lineage>
        <taxon>Eukaryota</taxon>
        <taxon>Fungi</taxon>
        <taxon>Dikarya</taxon>
        <taxon>Ascomycota</taxon>
        <taxon>Pezizomycotina</taxon>
        <taxon>Dothideomycetes</taxon>
        <taxon>Pleosporomycetidae</taxon>
        <taxon>Aulographales</taxon>
        <taxon>Aulographaceae</taxon>
    </lineage>
</organism>
<proteinExistence type="predicted"/>
<evidence type="ECO:0000313" key="3">
    <source>
        <dbReference type="Proteomes" id="UP000800041"/>
    </source>
</evidence>
<keyword evidence="3" id="KW-1185">Reference proteome</keyword>
<feature type="compositionally biased region" description="Polar residues" evidence="1">
    <location>
        <begin position="634"/>
        <end position="651"/>
    </location>
</feature>
<dbReference type="OrthoDB" id="3244603at2759"/>
<feature type="region of interest" description="Disordered" evidence="1">
    <location>
        <begin position="486"/>
        <end position="506"/>
    </location>
</feature>
<dbReference type="Proteomes" id="UP000800041">
    <property type="component" value="Unassembled WGS sequence"/>
</dbReference>
<evidence type="ECO:0000256" key="1">
    <source>
        <dbReference type="SAM" id="MobiDB-lite"/>
    </source>
</evidence>
<name>A0A6G1H1I0_9PEZI</name>
<evidence type="ECO:0008006" key="4">
    <source>
        <dbReference type="Google" id="ProtNLM"/>
    </source>
</evidence>